<reference evidence="3" key="1">
    <citation type="journal article" date="2019" name="Int. J. Syst. Evol. Microbiol.">
        <title>The Global Catalogue of Microorganisms (GCM) 10K type strain sequencing project: providing services to taxonomists for standard genome sequencing and annotation.</title>
        <authorList>
            <consortium name="The Broad Institute Genomics Platform"/>
            <consortium name="The Broad Institute Genome Sequencing Center for Infectious Disease"/>
            <person name="Wu L."/>
            <person name="Ma J."/>
        </authorList>
    </citation>
    <scope>NUCLEOTIDE SEQUENCE [LARGE SCALE GENOMIC DNA]</scope>
    <source>
        <strain evidence="3">JCM 30742</strain>
    </source>
</reference>
<name>A0ABP7DF26_9MICC</name>
<dbReference type="EMBL" id="BAABEO010000035">
    <property type="protein sequence ID" value="GAA3703584.1"/>
    <property type="molecule type" value="Genomic_DNA"/>
</dbReference>
<evidence type="ECO:0000259" key="1">
    <source>
        <dbReference type="Pfam" id="PF14588"/>
    </source>
</evidence>
<sequence>MTPDILQNLTANGWVLPAAAAPKYAYEAVAVEGNLAYVSGQIPKLGGNVVHTGPVSDHDIERGIEAAELCALNLLAQLEATIGLENVRTVLKLNGYVSSADGFTRQPEVIDGASKLIRTVLGDAGGHARTALPAANLPADATVEIELVVATVAQGS</sequence>
<dbReference type="Pfam" id="PF14588">
    <property type="entry name" value="YjgF_endoribonc"/>
    <property type="match status" value="1"/>
</dbReference>
<evidence type="ECO:0000313" key="2">
    <source>
        <dbReference type="EMBL" id="GAA3703584.1"/>
    </source>
</evidence>
<accession>A0ABP7DF26</accession>
<dbReference type="InterPro" id="IPR035959">
    <property type="entry name" value="RutC-like_sf"/>
</dbReference>
<dbReference type="SUPFAM" id="SSF55298">
    <property type="entry name" value="YjgF-like"/>
    <property type="match status" value="1"/>
</dbReference>
<dbReference type="Proteomes" id="UP001500752">
    <property type="component" value="Unassembled WGS sequence"/>
</dbReference>
<dbReference type="RefSeq" id="WP_345154492.1">
    <property type="nucleotide sequence ID" value="NZ_BAABEO010000035.1"/>
</dbReference>
<dbReference type="PANTHER" id="PTHR43760:SF1">
    <property type="entry name" value="ENDORIBONUCLEASE L-PSP_CHORISMATE MUTASE-LIKE DOMAIN-CONTAINING PROTEIN"/>
    <property type="match status" value="1"/>
</dbReference>
<comment type="caution">
    <text evidence="2">The sequence shown here is derived from an EMBL/GenBank/DDBJ whole genome shotgun (WGS) entry which is preliminary data.</text>
</comment>
<keyword evidence="3" id="KW-1185">Reference proteome</keyword>
<proteinExistence type="predicted"/>
<gene>
    <name evidence="2" type="ORF">GCM10023081_44930</name>
</gene>
<organism evidence="2 3">
    <name type="scientific">Arthrobacter ginkgonis</name>
    <dbReference type="NCBI Taxonomy" id="1630594"/>
    <lineage>
        <taxon>Bacteria</taxon>
        <taxon>Bacillati</taxon>
        <taxon>Actinomycetota</taxon>
        <taxon>Actinomycetes</taxon>
        <taxon>Micrococcales</taxon>
        <taxon>Micrococcaceae</taxon>
        <taxon>Arthrobacter</taxon>
    </lineage>
</organism>
<feature type="domain" description="Endoribonuclease L-PSP/chorismate mutase-like" evidence="1">
    <location>
        <begin position="9"/>
        <end position="140"/>
    </location>
</feature>
<dbReference type="InterPro" id="IPR013813">
    <property type="entry name" value="Endoribo_LPSP/chorism_mut-like"/>
</dbReference>
<evidence type="ECO:0000313" key="3">
    <source>
        <dbReference type="Proteomes" id="UP001500752"/>
    </source>
</evidence>
<dbReference type="Gene3D" id="3.30.1330.40">
    <property type="entry name" value="RutC-like"/>
    <property type="match status" value="1"/>
</dbReference>
<dbReference type="CDD" id="cd02199">
    <property type="entry name" value="YjgF_YER057c_UK114_like_1"/>
    <property type="match status" value="1"/>
</dbReference>
<protein>
    <submittedName>
        <fullName evidence="2">RidA family protein</fullName>
    </submittedName>
</protein>
<dbReference type="PANTHER" id="PTHR43760">
    <property type="entry name" value="ENDORIBONUCLEASE-RELATED"/>
    <property type="match status" value="1"/>
</dbReference>